<dbReference type="RefSeq" id="WP_027447749.1">
    <property type="nucleotide sequence ID" value="NZ_AVPF01000004.1"/>
</dbReference>
<keyword evidence="1" id="KW-1133">Transmembrane helix</keyword>
<evidence type="ECO:0000313" key="2">
    <source>
        <dbReference type="EMBL" id="KGX91047.1"/>
    </source>
</evidence>
<accession>A0A0A5I5F6</accession>
<dbReference type="AlphaFoldDB" id="A0A0A5I5F6"/>
<proteinExistence type="predicted"/>
<organism evidence="2 3">
    <name type="scientific">Pontibacillus marinus BH030004 = DSM 16465</name>
    <dbReference type="NCBI Taxonomy" id="1385511"/>
    <lineage>
        <taxon>Bacteria</taxon>
        <taxon>Bacillati</taxon>
        <taxon>Bacillota</taxon>
        <taxon>Bacilli</taxon>
        <taxon>Bacillales</taxon>
        <taxon>Bacillaceae</taxon>
        <taxon>Pontibacillus</taxon>
    </lineage>
</organism>
<dbReference type="eggNOG" id="ENOG5033NRS">
    <property type="taxonomic scope" value="Bacteria"/>
</dbReference>
<evidence type="ECO:0000313" key="3">
    <source>
        <dbReference type="Proteomes" id="UP000030403"/>
    </source>
</evidence>
<sequence>MGNDVLFGISGGLLSLVGLIAIFISINSQHSIEKARDILLELELFRIDNPQTRILTAKKIRSKIEQYKRLVTMSAPTMIVIVIAILTILFVGVSWIYYLNGTFVIISFFVILSFTLCLILLTQISFIGALPKPKIFKDVNTVHKGISMKDLFAMSLQGRISVKNKQLKRLQFHSPLDIENIKTFELTVHYITTGVKEREVVEYNEFNLVKGRDNIKIMSYDINRLSPNYYLEVPVRASELYNFDEVLVGLLIELEDGVLTVEFSIPDNSDTDIRDPRTIITPTSFYFVPFKIKEGHEDKEYDFTHTIQY</sequence>
<dbReference type="STRING" id="1385511.GCA_000425225_00256"/>
<gene>
    <name evidence="2" type="ORF">N783_13620</name>
</gene>
<protein>
    <submittedName>
        <fullName evidence="2">Uncharacterized protein</fullName>
    </submittedName>
</protein>
<comment type="caution">
    <text evidence="2">The sequence shown here is derived from an EMBL/GenBank/DDBJ whole genome shotgun (WGS) entry which is preliminary data.</text>
</comment>
<name>A0A0A5I5F6_9BACI</name>
<dbReference type="OrthoDB" id="2942458at2"/>
<keyword evidence="1" id="KW-0812">Transmembrane</keyword>
<keyword evidence="3" id="KW-1185">Reference proteome</keyword>
<dbReference type="EMBL" id="AVPF01000004">
    <property type="protein sequence ID" value="KGX91047.1"/>
    <property type="molecule type" value="Genomic_DNA"/>
</dbReference>
<feature type="transmembrane region" description="Helical" evidence="1">
    <location>
        <begin position="6"/>
        <end position="26"/>
    </location>
</feature>
<dbReference type="Proteomes" id="UP000030403">
    <property type="component" value="Unassembled WGS sequence"/>
</dbReference>
<reference evidence="2 3" key="1">
    <citation type="submission" date="2013-08" db="EMBL/GenBank/DDBJ databases">
        <authorList>
            <person name="Huang J."/>
            <person name="Wang G."/>
        </authorList>
    </citation>
    <scope>NUCLEOTIDE SEQUENCE [LARGE SCALE GENOMIC DNA]</scope>
    <source>
        <strain evidence="2 3">BH030004</strain>
    </source>
</reference>
<keyword evidence="1" id="KW-0472">Membrane</keyword>
<feature type="transmembrane region" description="Helical" evidence="1">
    <location>
        <begin position="103"/>
        <end position="127"/>
    </location>
</feature>
<feature type="transmembrane region" description="Helical" evidence="1">
    <location>
        <begin position="70"/>
        <end position="97"/>
    </location>
</feature>
<evidence type="ECO:0000256" key="1">
    <source>
        <dbReference type="SAM" id="Phobius"/>
    </source>
</evidence>